<organism evidence="1 2">
    <name type="scientific">Eumeta variegata</name>
    <name type="common">Bagworm moth</name>
    <name type="synonym">Eumeta japonica</name>
    <dbReference type="NCBI Taxonomy" id="151549"/>
    <lineage>
        <taxon>Eukaryota</taxon>
        <taxon>Metazoa</taxon>
        <taxon>Ecdysozoa</taxon>
        <taxon>Arthropoda</taxon>
        <taxon>Hexapoda</taxon>
        <taxon>Insecta</taxon>
        <taxon>Pterygota</taxon>
        <taxon>Neoptera</taxon>
        <taxon>Endopterygota</taxon>
        <taxon>Lepidoptera</taxon>
        <taxon>Glossata</taxon>
        <taxon>Ditrysia</taxon>
        <taxon>Tineoidea</taxon>
        <taxon>Psychidae</taxon>
        <taxon>Oiketicinae</taxon>
        <taxon>Eumeta</taxon>
    </lineage>
</organism>
<sequence length="68" mass="7063">MANDEFSNAGVTADDAFRTPLVSLLRSVIATGIRLATRFTAPPPPCESVSTALGHNSCARDPSLCANS</sequence>
<protein>
    <submittedName>
        <fullName evidence="1">Uncharacterized protein</fullName>
    </submittedName>
</protein>
<evidence type="ECO:0000313" key="2">
    <source>
        <dbReference type="Proteomes" id="UP000299102"/>
    </source>
</evidence>
<keyword evidence="2" id="KW-1185">Reference proteome</keyword>
<dbReference type="EMBL" id="BGZK01000177">
    <property type="protein sequence ID" value="GBP26182.1"/>
    <property type="molecule type" value="Genomic_DNA"/>
</dbReference>
<accession>A0A4C1UJM7</accession>
<evidence type="ECO:0000313" key="1">
    <source>
        <dbReference type="EMBL" id="GBP26182.1"/>
    </source>
</evidence>
<reference evidence="1 2" key="1">
    <citation type="journal article" date="2019" name="Commun. Biol.">
        <title>The bagworm genome reveals a unique fibroin gene that provides high tensile strength.</title>
        <authorList>
            <person name="Kono N."/>
            <person name="Nakamura H."/>
            <person name="Ohtoshi R."/>
            <person name="Tomita M."/>
            <person name="Numata K."/>
            <person name="Arakawa K."/>
        </authorList>
    </citation>
    <scope>NUCLEOTIDE SEQUENCE [LARGE SCALE GENOMIC DNA]</scope>
</reference>
<name>A0A4C1UJM7_EUMVA</name>
<comment type="caution">
    <text evidence="1">The sequence shown here is derived from an EMBL/GenBank/DDBJ whole genome shotgun (WGS) entry which is preliminary data.</text>
</comment>
<proteinExistence type="predicted"/>
<dbReference type="Proteomes" id="UP000299102">
    <property type="component" value="Unassembled WGS sequence"/>
</dbReference>
<gene>
    <name evidence="1" type="ORF">EVAR_74944_1</name>
</gene>
<dbReference type="AlphaFoldDB" id="A0A4C1UJM7"/>